<organism evidence="1 2">
    <name type="scientific">Pseudoalteromonas rubra</name>
    <dbReference type="NCBI Taxonomy" id="43658"/>
    <lineage>
        <taxon>Bacteria</taxon>
        <taxon>Pseudomonadati</taxon>
        <taxon>Pseudomonadota</taxon>
        <taxon>Gammaproteobacteria</taxon>
        <taxon>Alteromonadales</taxon>
        <taxon>Pseudoalteromonadaceae</taxon>
        <taxon>Pseudoalteromonas</taxon>
    </lineage>
</organism>
<dbReference type="NCBIfam" id="NF041766">
    <property type="entry name" value="choice_anch_U"/>
    <property type="match status" value="1"/>
</dbReference>
<dbReference type="InterPro" id="IPR053784">
    <property type="entry name" value="Choice_anch_U_dom"/>
</dbReference>
<dbReference type="EMBL" id="LFZX01000451">
    <property type="protein sequence ID" value="KNC65015.1"/>
    <property type="molecule type" value="Genomic_DNA"/>
</dbReference>
<dbReference type="OrthoDB" id="5242130at2"/>
<gene>
    <name evidence="1" type="ORF">AC626_25830</name>
</gene>
<feature type="non-terminal residue" evidence="1">
    <location>
        <position position="1"/>
    </location>
</feature>
<evidence type="ECO:0008006" key="3">
    <source>
        <dbReference type="Google" id="ProtNLM"/>
    </source>
</evidence>
<feature type="non-terminal residue" evidence="1">
    <location>
        <position position="354"/>
    </location>
</feature>
<protein>
    <recommendedName>
        <fullName evidence="3">Tandem-95 repeat protein</fullName>
    </recommendedName>
</protein>
<proteinExistence type="predicted"/>
<comment type="caution">
    <text evidence="1">The sequence shown here is derived from an EMBL/GenBank/DDBJ whole genome shotgun (WGS) entry which is preliminary data.</text>
</comment>
<dbReference type="Proteomes" id="UP000036850">
    <property type="component" value="Unassembled WGS sequence"/>
</dbReference>
<dbReference type="Pfam" id="PF17963">
    <property type="entry name" value="Big_9"/>
    <property type="match status" value="2"/>
</dbReference>
<dbReference type="NCBIfam" id="NF012211">
    <property type="entry name" value="tand_rpt_95"/>
    <property type="match status" value="2"/>
</dbReference>
<reference evidence="2" key="1">
    <citation type="submission" date="2015-07" db="EMBL/GenBank/DDBJ databases">
        <title>Draft genome sequence of a Pseudoalteromonas rubra strain, OCN096, isolated from Kaneohe Bay, Oahu, Hawaii.</title>
        <authorList>
            <person name="Beurmann S."/>
            <person name="Ushijima B."/>
            <person name="Belcaid M."/>
            <person name="Callahan S.M."/>
            <person name="Aeby G.S."/>
        </authorList>
    </citation>
    <scope>NUCLEOTIDE SEQUENCE [LARGE SCALE GENOMIC DNA]</scope>
    <source>
        <strain evidence="2">OCN096</strain>
    </source>
</reference>
<name>A0A0L0EKZ6_9GAMM</name>
<evidence type="ECO:0000313" key="1">
    <source>
        <dbReference type="EMBL" id="KNC65015.1"/>
    </source>
</evidence>
<sequence length="354" mass="37080">NIGGLFDFIATGLPQAGDTYTIVIPQRRPIPANAVYRKLKNDEWVDFVVSGGNAILSAAGEPGYCPPPGSNEWTEGLAEGDWCVQLQIVDGGPNDDDGMANRSVVDPGGIAVPKTNNTLPVATADEVTIASGQQITIDVLENDTDADGNTLTITGATVDFGAVSIVDNKLVYTPPATFVGVATIEYSISDGQGGTSNSQAIVNLTVNSAPTAMLDVASTDDRTSLVIDVLANDSDADGDELFLISAVATHGKATINIDGTLTYEPKVGFSGEDIIVYQVRDSKDAVSKGIVKVTVSGYQTVNVENKSSGGLGGLLVIMMSALILRRRRNSKLPAYTLLTTSCLLADPALAEQWR</sequence>
<dbReference type="Gene3D" id="2.60.40.2810">
    <property type="match status" value="2"/>
</dbReference>
<dbReference type="AlphaFoldDB" id="A0A0L0EKZ6"/>
<dbReference type="PANTHER" id="PTHR34720">
    <property type="entry name" value="MICROCYSTIN DEPENDENT PROTEIN"/>
    <property type="match status" value="1"/>
</dbReference>
<evidence type="ECO:0000313" key="2">
    <source>
        <dbReference type="Proteomes" id="UP000036850"/>
    </source>
</evidence>
<dbReference type="PANTHER" id="PTHR34720:SF9">
    <property type="entry name" value="BLR4714 PROTEIN"/>
    <property type="match status" value="1"/>
</dbReference>
<accession>A0A0L0EKZ6</accession>